<keyword evidence="7 12" id="KW-0812">Transmembrane</keyword>
<dbReference type="Gene3D" id="1.10.3730.20">
    <property type="match status" value="2"/>
</dbReference>
<reference evidence="14" key="3">
    <citation type="journal article" date="2023" name="Int. J. Syst. Evol. Microbiol.">
        <title>Sellimonas catena sp. nov., isolated from human faeces.</title>
        <authorList>
            <person name="Hisatomi A."/>
            <person name="Ohkuma M."/>
            <person name="Sakamoto M."/>
        </authorList>
    </citation>
    <scope>NUCLEOTIDE SEQUENCE</scope>
    <source>
        <strain evidence="14">18CBH55</strain>
    </source>
</reference>
<keyword evidence="11 12" id="KW-0472">Membrane</keyword>
<feature type="domain" description="EamA" evidence="13">
    <location>
        <begin position="3"/>
        <end position="134"/>
    </location>
</feature>
<feature type="transmembrane region" description="Helical" evidence="12">
    <location>
        <begin position="235"/>
        <end position="256"/>
    </location>
</feature>
<comment type="caution">
    <text evidence="14">The sequence shown here is derived from an EMBL/GenBank/DDBJ whole genome shotgun (WGS) entry which is preliminary data.</text>
</comment>
<accession>A0A9W6CDL2</accession>
<comment type="similarity">
    <text evidence="2">Belongs to the EamA transporter family.</text>
</comment>
<keyword evidence="9 12" id="KW-1133">Transmembrane helix</keyword>
<evidence type="ECO:0000256" key="3">
    <source>
        <dbReference type="ARBA" id="ARBA00022475"/>
    </source>
</evidence>
<keyword evidence="8" id="KW-0448">Lipopolysaccharide biosynthesis</keyword>
<reference evidence="14" key="2">
    <citation type="submission" date="2022-11" db="EMBL/GenBank/DDBJ databases">
        <title>Draft genome sequence of Sellimonas catena strain 18CBH55.</title>
        <authorList>
            <person name="Atsushi H."/>
            <person name="Moriya O."/>
            <person name="Mitsuo S."/>
        </authorList>
    </citation>
    <scope>NUCLEOTIDE SEQUENCE</scope>
    <source>
        <strain evidence="14">18CBH55</strain>
    </source>
</reference>
<feature type="transmembrane region" description="Helical" evidence="12">
    <location>
        <begin position="173"/>
        <end position="195"/>
    </location>
</feature>
<evidence type="ECO:0000256" key="5">
    <source>
        <dbReference type="ARBA" id="ARBA00022519"/>
    </source>
</evidence>
<dbReference type="GO" id="GO:0005886">
    <property type="term" value="C:plasma membrane"/>
    <property type="evidence" value="ECO:0007669"/>
    <property type="project" value="UniProtKB-SubCell"/>
</dbReference>
<dbReference type="Proteomes" id="UP001145094">
    <property type="component" value="Unassembled WGS sequence"/>
</dbReference>
<evidence type="ECO:0000256" key="4">
    <source>
        <dbReference type="ARBA" id="ARBA00022516"/>
    </source>
</evidence>
<feature type="transmembrane region" description="Helical" evidence="12">
    <location>
        <begin position="207"/>
        <end position="229"/>
    </location>
</feature>
<reference evidence="14" key="1">
    <citation type="submission" date="2022-11" db="EMBL/GenBank/DDBJ databases">
        <title>Draft genome sequence of Sellimonas catena strain 18CBH55.</title>
        <authorList>
            <person name="Hisatomi A."/>
            <person name="Ohkuma M."/>
            <person name="Sakamoto M."/>
        </authorList>
    </citation>
    <scope>NUCLEOTIDE SEQUENCE</scope>
    <source>
        <strain evidence="14">18CBH55</strain>
    </source>
</reference>
<keyword evidence="4" id="KW-0444">Lipid biosynthesis</keyword>
<evidence type="ECO:0000256" key="11">
    <source>
        <dbReference type="ARBA" id="ARBA00023136"/>
    </source>
</evidence>
<name>A0A9W6CDL2_9FIRM</name>
<dbReference type="PANTHER" id="PTHR30561:SF9">
    <property type="entry name" value="4-AMINO-4-DEOXY-L-ARABINOSE-PHOSPHOUNDECAPRENOL FLIPPASE SUBUNIT ARNF-RELATED"/>
    <property type="match status" value="1"/>
</dbReference>
<evidence type="ECO:0000256" key="1">
    <source>
        <dbReference type="ARBA" id="ARBA00004651"/>
    </source>
</evidence>
<evidence type="ECO:0000313" key="14">
    <source>
        <dbReference type="EMBL" id="GLG89367.1"/>
    </source>
</evidence>
<dbReference type="PANTHER" id="PTHR30561">
    <property type="entry name" value="SMR FAMILY PROTON-DEPENDENT DRUG EFFLUX TRANSPORTER SUGE"/>
    <property type="match status" value="1"/>
</dbReference>
<keyword evidence="3" id="KW-1003">Cell membrane</keyword>
<dbReference type="InterPro" id="IPR000390">
    <property type="entry name" value="Small_drug/metabolite_transptr"/>
</dbReference>
<dbReference type="AlphaFoldDB" id="A0A9W6CDL2"/>
<feature type="transmembrane region" description="Helical" evidence="12">
    <location>
        <begin position="89"/>
        <end position="111"/>
    </location>
</feature>
<comment type="subcellular location">
    <subcellularLocation>
        <location evidence="1">Cell membrane</location>
        <topology evidence="1">Multi-pass membrane protein</topology>
    </subcellularLocation>
</comment>
<dbReference type="InterPro" id="IPR037185">
    <property type="entry name" value="EmrE-like"/>
</dbReference>
<feature type="domain" description="EamA" evidence="13">
    <location>
        <begin position="178"/>
        <end position="279"/>
    </location>
</feature>
<evidence type="ECO:0000256" key="6">
    <source>
        <dbReference type="ARBA" id="ARBA00022556"/>
    </source>
</evidence>
<keyword evidence="10" id="KW-0443">Lipid metabolism</keyword>
<feature type="transmembrane region" description="Helical" evidence="12">
    <location>
        <begin position="148"/>
        <end position="167"/>
    </location>
</feature>
<evidence type="ECO:0000256" key="12">
    <source>
        <dbReference type="SAM" id="Phobius"/>
    </source>
</evidence>
<proteinExistence type="inferred from homology"/>
<dbReference type="EMBL" id="BSCH01000004">
    <property type="protein sequence ID" value="GLG89367.1"/>
    <property type="molecule type" value="Genomic_DNA"/>
</dbReference>
<dbReference type="InterPro" id="IPR000620">
    <property type="entry name" value="EamA_dom"/>
</dbReference>
<evidence type="ECO:0000256" key="8">
    <source>
        <dbReference type="ARBA" id="ARBA00022985"/>
    </source>
</evidence>
<feature type="transmembrane region" description="Helical" evidence="12">
    <location>
        <begin position="117"/>
        <end position="136"/>
    </location>
</feature>
<dbReference type="GO" id="GO:0022857">
    <property type="term" value="F:transmembrane transporter activity"/>
    <property type="evidence" value="ECO:0007669"/>
    <property type="project" value="InterPro"/>
</dbReference>
<gene>
    <name evidence="14" type="ORF">Selli2_07940</name>
</gene>
<evidence type="ECO:0000256" key="10">
    <source>
        <dbReference type="ARBA" id="ARBA00023098"/>
    </source>
</evidence>
<evidence type="ECO:0000256" key="7">
    <source>
        <dbReference type="ARBA" id="ARBA00022692"/>
    </source>
</evidence>
<feature type="transmembrane region" description="Helical" evidence="12">
    <location>
        <begin position="29"/>
        <end position="48"/>
    </location>
</feature>
<sequence length="280" mass="29701">MINLILAILCSAGVSIFMRASETYCRGKYGILLMNYAVCVIAGLLTTGKNLGHIGEAGTMTAVGFGVVTGLLYCGAFILLQWNVRKNGVILSSTFMKLGVIVPSALAVLWFGEKPGWNQGIGLLIAVVAILLINLEKGAVRTGGSSKAGLVLLLLGGGLGDAMAKFYDAYGKTSFGSFFLMLSFLVSGVISGLLVARNRERITKNEVLFGVLIGIPNYFSARFLLWALADVPAVIAYPTYSIAAMAVIGAAGVLLFKEKLTKRQWVAYGMIILAVGLLNM</sequence>
<evidence type="ECO:0000256" key="9">
    <source>
        <dbReference type="ARBA" id="ARBA00022989"/>
    </source>
</evidence>
<organism evidence="14 15">
    <name type="scientific">Sellimonas catena</name>
    <dbReference type="NCBI Taxonomy" id="2994035"/>
    <lineage>
        <taxon>Bacteria</taxon>
        <taxon>Bacillati</taxon>
        <taxon>Bacillota</taxon>
        <taxon>Clostridia</taxon>
        <taxon>Lachnospirales</taxon>
        <taxon>Lachnospiraceae</taxon>
        <taxon>Sellimonas</taxon>
    </lineage>
</organism>
<keyword evidence="5" id="KW-0997">Cell inner membrane</keyword>
<protein>
    <recommendedName>
        <fullName evidence="13">EamA domain-containing protein</fullName>
    </recommendedName>
</protein>
<dbReference type="Pfam" id="PF00892">
    <property type="entry name" value="EamA"/>
    <property type="match status" value="2"/>
</dbReference>
<evidence type="ECO:0000256" key="2">
    <source>
        <dbReference type="ARBA" id="ARBA00007362"/>
    </source>
</evidence>
<keyword evidence="6" id="KW-0441">Lipid A biosynthesis</keyword>
<evidence type="ECO:0000259" key="13">
    <source>
        <dbReference type="Pfam" id="PF00892"/>
    </source>
</evidence>
<dbReference type="GO" id="GO:0009103">
    <property type="term" value="P:lipopolysaccharide biosynthetic process"/>
    <property type="evidence" value="ECO:0007669"/>
    <property type="project" value="UniProtKB-KW"/>
</dbReference>
<feature type="transmembrane region" description="Helical" evidence="12">
    <location>
        <begin position="60"/>
        <end position="82"/>
    </location>
</feature>
<dbReference type="SUPFAM" id="SSF103481">
    <property type="entry name" value="Multidrug resistance efflux transporter EmrE"/>
    <property type="match status" value="2"/>
</dbReference>
<dbReference type="RefSeq" id="WP_281844538.1">
    <property type="nucleotide sequence ID" value="NZ_BSCH01000004.1"/>
</dbReference>
<evidence type="ECO:0000313" key="15">
    <source>
        <dbReference type="Proteomes" id="UP001145094"/>
    </source>
</evidence>